<evidence type="ECO:0000313" key="16">
    <source>
        <dbReference type="EMBL" id="KAG8371006.1"/>
    </source>
</evidence>
<evidence type="ECO:0000313" key="17">
    <source>
        <dbReference type="Proteomes" id="UP000826271"/>
    </source>
</evidence>
<keyword evidence="11" id="KW-0325">Glycoprotein</keyword>
<accession>A0AAV6WIR5</accession>
<sequence>MMSESNPTPALLFVLFIFTFTSLKLSYCNSITCPETEKDALLSFKHSLEDPSNLLSSWNSSEVDCCKWEGVLCHNLTGHVDKLRLQSYDSFSIGLSGEMNPSLLNLKHLRYLDLSGNNFEGKIPSFIGSLARLEYLNLSNAGFHGTIPHSVGNLSNLRTLSLQDNYEKLDVDSLEWLSGVSRLERLDMSHVNLSKVDNFVQVINKLPSLVELRLKSCLLNSVAPSLNDIINISSLAILQLSDNEFRSFDALRWIFQLRNLIFLDLSHNYLEGPIPSISNTTKLQHVDISFNNLNSTVPDWLYFCKDLEFVSLRYNFLQGTISNSVANLSSLNTLDLHKNELSGKIPRVIARLCKMQTLDLTMNKLQGELSDTFGNMSECFLEALESLCLSVNRLSGHMTDQFGEFKNLQILDLGKNLLSGTIPINLGKLSSLRELRLEVNKFTGNLPESIGQLFNLEVLSINDNMLQGVVTETHFASLTKLSHFSASGNHLTLKVDPNWVPPFKLILMRLGSWNLGVIPSWLETQKKSITKLDLSYNGISSVVPSWFWDIPHLNLSHNQFHGEIPDITTGSGDDWRSMYLSSNKFNGSLPRVAHTVAELDLSNNSLSGGMSHFLCDTTNETYGLVILRLARNKLTGELPDCWMRWPSLRVINIGNNNISGSIPSSFGLLTDLLSLDLYNNKFSGQIPSSIHNCTKLMKIDLSSNEFDGNLPAEIGTRIVNLRILILRANKLSGKISADICHLNSLQILDLSDNNFFGTIPRCVYNFTGTVTKKTLADYETEKVCYFNSPYGLQFFAESAYVSTKGNEYKYDTILSLVTNINLSDNELSGDIPEGLTRLVELGSLNLSGNHLTGLIPDGIGEMKQLESLDLSRNFLYGEIPNGIAILSSLNYLNLSYNNLTGRIPQSTQLMGMNASGFIGNELCGLPLPSDCSDDAVVPGPMYKEEDGGGESKVDWFYLFLSLGYAVGLSVVCGTLIIKKSWREAYFEFLEDMWDKVYVYVCVKWTKLVARWGRRNS</sequence>
<comment type="caution">
    <text evidence="16">The sequence shown here is derived from an EMBL/GenBank/DDBJ whole genome shotgun (WGS) entry which is preliminary data.</text>
</comment>
<dbReference type="SUPFAM" id="SSF52047">
    <property type="entry name" value="RNI-like"/>
    <property type="match status" value="2"/>
</dbReference>
<evidence type="ECO:0000256" key="6">
    <source>
        <dbReference type="ARBA" id="ARBA00022729"/>
    </source>
</evidence>
<keyword evidence="8 12" id="KW-1133">Transmembrane helix</keyword>
<dbReference type="Pfam" id="PF23598">
    <property type="entry name" value="LRR_14"/>
    <property type="match status" value="1"/>
</dbReference>
<feature type="domain" description="Disease resistance R13L4/SHOC-2-like LRR" evidence="15">
    <location>
        <begin position="103"/>
        <end position="293"/>
    </location>
</feature>
<dbReference type="FunFam" id="3.80.10.10:FF:000383">
    <property type="entry name" value="Leucine-rich repeat receptor protein kinase EMS1"/>
    <property type="match status" value="1"/>
</dbReference>
<keyword evidence="6 13" id="KW-0732">Signal</keyword>
<evidence type="ECO:0000256" key="1">
    <source>
        <dbReference type="ARBA" id="ARBA00004251"/>
    </source>
</evidence>
<dbReference type="InterPro" id="IPR001611">
    <property type="entry name" value="Leu-rich_rpt"/>
</dbReference>
<dbReference type="GO" id="GO:0005886">
    <property type="term" value="C:plasma membrane"/>
    <property type="evidence" value="ECO:0007669"/>
    <property type="project" value="UniProtKB-SubCell"/>
</dbReference>
<dbReference type="Pfam" id="PF08263">
    <property type="entry name" value="LRRNT_2"/>
    <property type="match status" value="1"/>
</dbReference>
<comment type="similarity">
    <text evidence="2">Belongs to the RLP family.</text>
</comment>
<dbReference type="FunFam" id="3.80.10.10:FF:000041">
    <property type="entry name" value="LRR receptor-like serine/threonine-protein kinase ERECTA"/>
    <property type="match status" value="2"/>
</dbReference>
<evidence type="ECO:0000259" key="14">
    <source>
        <dbReference type="Pfam" id="PF08263"/>
    </source>
</evidence>
<feature type="chain" id="PRO_5043832128" evidence="13">
    <location>
        <begin position="27"/>
        <end position="1016"/>
    </location>
</feature>
<evidence type="ECO:0000256" key="10">
    <source>
        <dbReference type="ARBA" id="ARBA00023170"/>
    </source>
</evidence>
<feature type="signal peptide" evidence="13">
    <location>
        <begin position="1"/>
        <end position="26"/>
    </location>
</feature>
<dbReference type="InterPro" id="IPR013210">
    <property type="entry name" value="LRR_N_plant-typ"/>
</dbReference>
<dbReference type="AlphaFoldDB" id="A0AAV6WIR5"/>
<evidence type="ECO:0000256" key="2">
    <source>
        <dbReference type="ARBA" id="ARBA00009592"/>
    </source>
</evidence>
<feature type="domain" description="Leucine-rich repeat-containing N-terminal plant-type" evidence="14">
    <location>
        <begin position="35"/>
        <end position="73"/>
    </location>
</feature>
<dbReference type="GO" id="GO:0051707">
    <property type="term" value="P:response to other organism"/>
    <property type="evidence" value="ECO:0007669"/>
    <property type="project" value="UniProtKB-ARBA"/>
</dbReference>
<dbReference type="PANTHER" id="PTHR48063:SF98">
    <property type="entry name" value="LRR RECEPTOR-LIKE SERINE_THREONINE-PROTEIN KINASE FLS2"/>
    <property type="match status" value="1"/>
</dbReference>
<keyword evidence="4" id="KW-0433">Leucine-rich repeat</keyword>
<dbReference type="EMBL" id="WHWC01000013">
    <property type="protein sequence ID" value="KAG8371006.1"/>
    <property type="molecule type" value="Genomic_DNA"/>
</dbReference>
<evidence type="ECO:0000256" key="7">
    <source>
        <dbReference type="ARBA" id="ARBA00022737"/>
    </source>
</evidence>
<comment type="subcellular location">
    <subcellularLocation>
        <location evidence="1">Cell membrane</location>
        <topology evidence="1">Single-pass type I membrane protein</topology>
    </subcellularLocation>
</comment>
<keyword evidence="3" id="KW-1003">Cell membrane</keyword>
<evidence type="ECO:0000256" key="12">
    <source>
        <dbReference type="SAM" id="Phobius"/>
    </source>
</evidence>
<dbReference type="InterPro" id="IPR032675">
    <property type="entry name" value="LRR_dom_sf"/>
</dbReference>
<dbReference type="SMART" id="SM00369">
    <property type="entry name" value="LRR_TYP"/>
    <property type="match status" value="11"/>
</dbReference>
<evidence type="ECO:0000256" key="5">
    <source>
        <dbReference type="ARBA" id="ARBA00022692"/>
    </source>
</evidence>
<keyword evidence="17" id="KW-1185">Reference proteome</keyword>
<gene>
    <name evidence="16" type="ORF">BUALT_Bualt13G0042200</name>
</gene>
<reference evidence="16" key="1">
    <citation type="submission" date="2019-10" db="EMBL/GenBank/DDBJ databases">
        <authorList>
            <person name="Zhang R."/>
            <person name="Pan Y."/>
            <person name="Wang J."/>
            <person name="Ma R."/>
            <person name="Yu S."/>
        </authorList>
    </citation>
    <scope>NUCLEOTIDE SEQUENCE</scope>
    <source>
        <strain evidence="16">LA-IB0</strain>
        <tissue evidence="16">Leaf</tissue>
    </source>
</reference>
<evidence type="ECO:0000256" key="9">
    <source>
        <dbReference type="ARBA" id="ARBA00023136"/>
    </source>
</evidence>
<proteinExistence type="inferred from homology"/>
<keyword evidence="7" id="KW-0677">Repeat</keyword>
<dbReference type="InterPro" id="IPR055414">
    <property type="entry name" value="LRR_R13L4/SHOC2-like"/>
</dbReference>
<evidence type="ECO:0000256" key="13">
    <source>
        <dbReference type="SAM" id="SignalP"/>
    </source>
</evidence>
<dbReference type="PROSITE" id="PS51450">
    <property type="entry name" value="LRR"/>
    <property type="match status" value="1"/>
</dbReference>
<dbReference type="Proteomes" id="UP000826271">
    <property type="component" value="Unassembled WGS sequence"/>
</dbReference>
<name>A0AAV6WIR5_9LAMI</name>
<protein>
    <submittedName>
        <fullName evidence="16">Uncharacterized protein</fullName>
    </submittedName>
</protein>
<keyword evidence="5 12" id="KW-0812">Transmembrane</keyword>
<dbReference type="FunFam" id="3.80.10.10:FF:000213">
    <property type="entry name" value="Tyrosine-sulfated glycopeptide receptor 1"/>
    <property type="match status" value="1"/>
</dbReference>
<dbReference type="Pfam" id="PF13855">
    <property type="entry name" value="LRR_8"/>
    <property type="match status" value="2"/>
</dbReference>
<evidence type="ECO:0000259" key="15">
    <source>
        <dbReference type="Pfam" id="PF23598"/>
    </source>
</evidence>
<keyword evidence="9 12" id="KW-0472">Membrane</keyword>
<dbReference type="InterPro" id="IPR046956">
    <property type="entry name" value="RLP23-like"/>
</dbReference>
<organism evidence="16 17">
    <name type="scientific">Buddleja alternifolia</name>
    <dbReference type="NCBI Taxonomy" id="168488"/>
    <lineage>
        <taxon>Eukaryota</taxon>
        <taxon>Viridiplantae</taxon>
        <taxon>Streptophyta</taxon>
        <taxon>Embryophyta</taxon>
        <taxon>Tracheophyta</taxon>
        <taxon>Spermatophyta</taxon>
        <taxon>Magnoliopsida</taxon>
        <taxon>eudicotyledons</taxon>
        <taxon>Gunneridae</taxon>
        <taxon>Pentapetalae</taxon>
        <taxon>asterids</taxon>
        <taxon>lamiids</taxon>
        <taxon>Lamiales</taxon>
        <taxon>Scrophulariaceae</taxon>
        <taxon>Buddlejeae</taxon>
        <taxon>Buddleja</taxon>
    </lineage>
</organism>
<dbReference type="PANTHER" id="PTHR48063">
    <property type="entry name" value="LRR RECEPTOR-LIKE KINASE"/>
    <property type="match status" value="1"/>
</dbReference>
<dbReference type="InterPro" id="IPR003591">
    <property type="entry name" value="Leu-rich_rpt_typical-subtyp"/>
</dbReference>
<dbReference type="SUPFAM" id="SSF52058">
    <property type="entry name" value="L domain-like"/>
    <property type="match status" value="1"/>
</dbReference>
<dbReference type="FunFam" id="3.80.10.10:FF:000400">
    <property type="entry name" value="Nuclear pore complex protein NUP107"/>
    <property type="match status" value="1"/>
</dbReference>
<evidence type="ECO:0000256" key="11">
    <source>
        <dbReference type="ARBA" id="ARBA00023180"/>
    </source>
</evidence>
<dbReference type="Gene3D" id="3.80.10.10">
    <property type="entry name" value="Ribonuclease Inhibitor"/>
    <property type="match status" value="3"/>
</dbReference>
<feature type="transmembrane region" description="Helical" evidence="12">
    <location>
        <begin position="955"/>
        <end position="977"/>
    </location>
</feature>
<dbReference type="GO" id="GO:0006952">
    <property type="term" value="P:defense response"/>
    <property type="evidence" value="ECO:0007669"/>
    <property type="project" value="UniProtKB-ARBA"/>
</dbReference>
<dbReference type="Pfam" id="PF00560">
    <property type="entry name" value="LRR_1"/>
    <property type="match status" value="6"/>
</dbReference>
<evidence type="ECO:0000256" key="8">
    <source>
        <dbReference type="ARBA" id="ARBA00022989"/>
    </source>
</evidence>
<keyword evidence="10" id="KW-0675">Receptor</keyword>
<evidence type="ECO:0000256" key="4">
    <source>
        <dbReference type="ARBA" id="ARBA00022614"/>
    </source>
</evidence>
<evidence type="ECO:0000256" key="3">
    <source>
        <dbReference type="ARBA" id="ARBA00022475"/>
    </source>
</evidence>